<gene>
    <name evidence="19" type="primary">luxQ_4</name>
    <name evidence="19" type="ORF">I41_24720</name>
</gene>
<dbReference type="CDD" id="cd17580">
    <property type="entry name" value="REC_2_DhkD-like"/>
    <property type="match status" value="1"/>
</dbReference>
<dbReference type="InterPro" id="IPR001789">
    <property type="entry name" value="Sig_transdc_resp-reg_receiver"/>
</dbReference>
<keyword evidence="20" id="KW-1185">Reference proteome</keyword>
<evidence type="ECO:0000259" key="18">
    <source>
        <dbReference type="PROSITE" id="PS50113"/>
    </source>
</evidence>
<feature type="domain" description="PAC" evidence="18">
    <location>
        <begin position="210"/>
        <end position="263"/>
    </location>
</feature>
<proteinExistence type="predicted"/>
<dbReference type="Pfam" id="PF02518">
    <property type="entry name" value="HATPase_c"/>
    <property type="match status" value="1"/>
</dbReference>
<dbReference type="InterPro" id="IPR005467">
    <property type="entry name" value="His_kinase_dom"/>
</dbReference>
<dbReference type="KEGG" id="llh:I41_24720"/>
<dbReference type="InterPro" id="IPR035965">
    <property type="entry name" value="PAS-like_dom_sf"/>
</dbReference>
<keyword evidence="4 13" id="KW-0597">Phosphoprotein</keyword>
<dbReference type="InterPro" id="IPR013656">
    <property type="entry name" value="PAS_4"/>
</dbReference>
<evidence type="ECO:0000313" key="19">
    <source>
        <dbReference type="EMBL" id="QDT73283.1"/>
    </source>
</evidence>
<comment type="subcellular location">
    <subcellularLocation>
        <location evidence="2">Membrane</location>
        <topology evidence="2">Multi-pass membrane protein</topology>
    </subcellularLocation>
</comment>
<dbReference type="Pfam" id="PF00072">
    <property type="entry name" value="Response_reg"/>
    <property type="match status" value="1"/>
</dbReference>
<feature type="transmembrane region" description="Helical" evidence="14">
    <location>
        <begin position="48"/>
        <end position="81"/>
    </location>
</feature>
<feature type="transmembrane region" description="Helical" evidence="14">
    <location>
        <begin position="93"/>
        <end position="112"/>
    </location>
</feature>
<dbReference type="SUPFAM" id="SSF55785">
    <property type="entry name" value="PYP-like sensor domain (PAS domain)"/>
    <property type="match status" value="1"/>
</dbReference>
<dbReference type="NCBIfam" id="TIGR00229">
    <property type="entry name" value="sensory_box"/>
    <property type="match status" value="1"/>
</dbReference>
<organism evidence="19 20">
    <name type="scientific">Lacipirellula limnantheis</name>
    <dbReference type="NCBI Taxonomy" id="2528024"/>
    <lineage>
        <taxon>Bacteria</taxon>
        <taxon>Pseudomonadati</taxon>
        <taxon>Planctomycetota</taxon>
        <taxon>Planctomycetia</taxon>
        <taxon>Pirellulales</taxon>
        <taxon>Lacipirellulaceae</taxon>
        <taxon>Lacipirellula</taxon>
    </lineage>
</organism>
<feature type="modified residue" description="4-aspartylphosphate" evidence="13">
    <location>
        <position position="562"/>
    </location>
</feature>
<keyword evidence="6 14" id="KW-0812">Transmembrane</keyword>
<evidence type="ECO:0000259" key="15">
    <source>
        <dbReference type="PROSITE" id="PS50109"/>
    </source>
</evidence>
<dbReference type="InterPro" id="IPR038318">
    <property type="entry name" value="KdpD_sf"/>
</dbReference>
<comment type="catalytic activity">
    <reaction evidence="1">
        <text>ATP + protein L-histidine = ADP + protein N-phospho-L-histidine.</text>
        <dbReference type="EC" id="2.7.13.3"/>
    </reaction>
</comment>
<dbReference type="AlphaFoldDB" id="A0A517TY26"/>
<feature type="transmembrane region" description="Helical" evidence="14">
    <location>
        <begin position="20"/>
        <end position="39"/>
    </location>
</feature>
<dbReference type="PROSITE" id="PS50110">
    <property type="entry name" value="RESPONSE_REGULATORY"/>
    <property type="match status" value="1"/>
</dbReference>
<evidence type="ECO:0000256" key="9">
    <source>
        <dbReference type="ARBA" id="ARBA00022840"/>
    </source>
</evidence>
<evidence type="ECO:0000256" key="6">
    <source>
        <dbReference type="ARBA" id="ARBA00022692"/>
    </source>
</evidence>
<dbReference type="FunFam" id="3.30.565.10:FF:000006">
    <property type="entry name" value="Sensor histidine kinase WalK"/>
    <property type="match status" value="1"/>
</dbReference>
<dbReference type="RefSeq" id="WP_145432863.1">
    <property type="nucleotide sequence ID" value="NZ_CP036339.1"/>
</dbReference>
<dbReference type="InterPro" id="IPR000700">
    <property type="entry name" value="PAS-assoc_C"/>
</dbReference>
<keyword evidence="8 19" id="KW-0418">Kinase</keyword>
<evidence type="ECO:0000256" key="12">
    <source>
        <dbReference type="ARBA" id="ARBA00023136"/>
    </source>
</evidence>
<dbReference type="EMBL" id="CP036339">
    <property type="protein sequence ID" value="QDT73283.1"/>
    <property type="molecule type" value="Genomic_DNA"/>
</dbReference>
<dbReference type="Pfam" id="PF00512">
    <property type="entry name" value="HisKA"/>
    <property type="match status" value="1"/>
</dbReference>
<feature type="domain" description="Histidine kinase" evidence="15">
    <location>
        <begin position="274"/>
        <end position="491"/>
    </location>
</feature>
<dbReference type="Gene3D" id="3.40.50.2300">
    <property type="match status" value="1"/>
</dbReference>
<keyword evidence="7" id="KW-0547">Nucleotide-binding</keyword>
<evidence type="ECO:0000256" key="14">
    <source>
        <dbReference type="SAM" id="Phobius"/>
    </source>
</evidence>
<evidence type="ECO:0000256" key="3">
    <source>
        <dbReference type="ARBA" id="ARBA00012438"/>
    </source>
</evidence>
<dbReference type="InterPro" id="IPR000014">
    <property type="entry name" value="PAS"/>
</dbReference>
<dbReference type="Gene3D" id="1.20.120.620">
    <property type="entry name" value="Backbone structure of the membrane domain of e. Coli histidine kinase receptor kdpd"/>
    <property type="match status" value="1"/>
</dbReference>
<evidence type="ECO:0000259" key="16">
    <source>
        <dbReference type="PROSITE" id="PS50110"/>
    </source>
</evidence>
<keyword evidence="11" id="KW-0902">Two-component regulatory system</keyword>
<dbReference type="Pfam" id="PF08448">
    <property type="entry name" value="PAS_4"/>
    <property type="match status" value="1"/>
</dbReference>
<dbReference type="InterPro" id="IPR036097">
    <property type="entry name" value="HisK_dim/P_sf"/>
</dbReference>
<evidence type="ECO:0000313" key="20">
    <source>
        <dbReference type="Proteomes" id="UP000317909"/>
    </source>
</evidence>
<dbReference type="GO" id="GO:0005524">
    <property type="term" value="F:ATP binding"/>
    <property type="evidence" value="ECO:0007669"/>
    <property type="project" value="UniProtKB-KW"/>
</dbReference>
<dbReference type="SUPFAM" id="SSF47384">
    <property type="entry name" value="Homodimeric domain of signal transducing histidine kinase"/>
    <property type="match status" value="1"/>
</dbReference>
<dbReference type="PROSITE" id="PS50109">
    <property type="entry name" value="HIS_KIN"/>
    <property type="match status" value="1"/>
</dbReference>
<evidence type="ECO:0000256" key="7">
    <source>
        <dbReference type="ARBA" id="ARBA00022741"/>
    </source>
</evidence>
<dbReference type="FunFam" id="1.10.287.130:FF:000001">
    <property type="entry name" value="Two-component sensor histidine kinase"/>
    <property type="match status" value="1"/>
</dbReference>
<dbReference type="GO" id="GO:0016020">
    <property type="term" value="C:membrane"/>
    <property type="evidence" value="ECO:0007669"/>
    <property type="project" value="UniProtKB-SubCell"/>
</dbReference>
<dbReference type="InterPro" id="IPR003661">
    <property type="entry name" value="HisK_dim/P_dom"/>
</dbReference>
<evidence type="ECO:0000256" key="1">
    <source>
        <dbReference type="ARBA" id="ARBA00000085"/>
    </source>
</evidence>
<dbReference type="SMART" id="SM00448">
    <property type="entry name" value="REC"/>
    <property type="match status" value="1"/>
</dbReference>
<dbReference type="CDD" id="cd00130">
    <property type="entry name" value="PAS"/>
    <property type="match status" value="1"/>
</dbReference>
<dbReference type="SUPFAM" id="SSF52172">
    <property type="entry name" value="CheY-like"/>
    <property type="match status" value="1"/>
</dbReference>
<accession>A0A517TY26</accession>
<dbReference type="PANTHER" id="PTHR43547:SF2">
    <property type="entry name" value="HYBRID SIGNAL TRANSDUCTION HISTIDINE KINASE C"/>
    <property type="match status" value="1"/>
</dbReference>
<keyword evidence="5 19" id="KW-0808">Transferase</keyword>
<dbReference type="CDD" id="cd00082">
    <property type="entry name" value="HisKA"/>
    <property type="match status" value="1"/>
</dbReference>
<evidence type="ECO:0000256" key="2">
    <source>
        <dbReference type="ARBA" id="ARBA00004141"/>
    </source>
</evidence>
<dbReference type="InterPro" id="IPR036890">
    <property type="entry name" value="HATPase_C_sf"/>
</dbReference>
<dbReference type="InterPro" id="IPR004358">
    <property type="entry name" value="Sig_transdc_His_kin-like_C"/>
</dbReference>
<keyword evidence="10 14" id="KW-1133">Transmembrane helix</keyword>
<dbReference type="PANTHER" id="PTHR43547">
    <property type="entry name" value="TWO-COMPONENT HISTIDINE KINASE"/>
    <property type="match status" value="1"/>
</dbReference>
<evidence type="ECO:0000256" key="13">
    <source>
        <dbReference type="PROSITE-ProRule" id="PRU00169"/>
    </source>
</evidence>
<evidence type="ECO:0000259" key="17">
    <source>
        <dbReference type="PROSITE" id="PS50112"/>
    </source>
</evidence>
<dbReference type="Proteomes" id="UP000317909">
    <property type="component" value="Chromosome"/>
</dbReference>
<evidence type="ECO:0000256" key="5">
    <source>
        <dbReference type="ARBA" id="ARBA00022679"/>
    </source>
</evidence>
<feature type="domain" description="PAS" evidence="17">
    <location>
        <begin position="133"/>
        <end position="206"/>
    </location>
</feature>
<evidence type="ECO:0000256" key="10">
    <source>
        <dbReference type="ARBA" id="ARBA00022989"/>
    </source>
</evidence>
<dbReference type="SMART" id="SM00387">
    <property type="entry name" value="HATPase_c"/>
    <property type="match status" value="1"/>
</dbReference>
<dbReference type="PROSITE" id="PS50113">
    <property type="entry name" value="PAC"/>
    <property type="match status" value="1"/>
</dbReference>
<dbReference type="EC" id="2.7.13.3" evidence="3"/>
<dbReference type="Gene3D" id="1.10.287.130">
    <property type="match status" value="1"/>
</dbReference>
<evidence type="ECO:0000256" key="8">
    <source>
        <dbReference type="ARBA" id="ARBA00022777"/>
    </source>
</evidence>
<dbReference type="PRINTS" id="PR00344">
    <property type="entry name" value="BCTRLSENSOR"/>
</dbReference>
<protein>
    <recommendedName>
        <fullName evidence="3">histidine kinase</fullName>
        <ecNumber evidence="3">2.7.13.3</ecNumber>
    </recommendedName>
</protein>
<dbReference type="SMART" id="SM00091">
    <property type="entry name" value="PAS"/>
    <property type="match status" value="1"/>
</dbReference>
<keyword evidence="12 14" id="KW-0472">Membrane</keyword>
<keyword evidence="9" id="KW-0067">ATP-binding</keyword>
<dbReference type="Gene3D" id="3.30.565.10">
    <property type="entry name" value="Histidine kinase-like ATPase, C-terminal domain"/>
    <property type="match status" value="1"/>
</dbReference>
<evidence type="ECO:0000256" key="11">
    <source>
        <dbReference type="ARBA" id="ARBA00023012"/>
    </source>
</evidence>
<dbReference type="InterPro" id="IPR003594">
    <property type="entry name" value="HATPase_dom"/>
</dbReference>
<dbReference type="InterPro" id="IPR011006">
    <property type="entry name" value="CheY-like_superfamily"/>
</dbReference>
<evidence type="ECO:0000256" key="4">
    <source>
        <dbReference type="ARBA" id="ARBA00022553"/>
    </source>
</evidence>
<sequence length="629" mass="66880">MSPSSDSLTARLQPGLSTRRRYLTAAVLVACAVALRALLHQWLGPPSVFLFLSAILLSGWIGGVGPALGALLALHVIHAYWFLEPPGLWQPDWASVASTGAYYLAGITVGLLSEKRRAAIAMARAEHLDAIAQREQLRTALACIADGVLVTNVAGEIELMNRAAEAATGWTLAEAKGRRWQEVFSLGREGSNACLESPVDRALQEQAVVHETSPLILRARHGGEIPIAYSAAPVADADGAVSGVVLSFKDESARRRDELALKEADRRKDEFLATLAHELRNPLAPIAAGIELLKGSTADPGASEEIRLIMERQTQHMVRLIDDLMDVSRITRGKLALRESDVALHDVIRNAVDATKGLFVAAGHRLTLRLPEAPVVLHADGDRLTQVFSNLLSNAAKYTPEGGAIEFAATLSVSDVIVTVTDTGIGIPSDKLTQVFELFGQINQRLGAGGGLGIGLALVKRLVEMHGGRVEAESAGEGSGATFRVRLPVRVGAADAPSAPSSPAARSPAASKRVLVVDDNADALDSLSRLVKLMGNEVCRARDGLEALELGASFEPDVVLMDLGMPNLDGYEAARRMRQQAWGKSITLVATTGWGQDEDRRRSSGAGFDFHLVKPVSVTSLAGILSPTA</sequence>
<name>A0A517TY26_9BACT</name>
<dbReference type="SUPFAM" id="SSF55874">
    <property type="entry name" value="ATPase domain of HSP90 chaperone/DNA topoisomerase II/histidine kinase"/>
    <property type="match status" value="1"/>
</dbReference>
<dbReference type="Pfam" id="PF13493">
    <property type="entry name" value="DUF4118"/>
    <property type="match status" value="1"/>
</dbReference>
<feature type="domain" description="Response regulatory" evidence="16">
    <location>
        <begin position="513"/>
        <end position="629"/>
    </location>
</feature>
<dbReference type="Gene3D" id="3.30.450.20">
    <property type="entry name" value="PAS domain"/>
    <property type="match status" value="1"/>
</dbReference>
<dbReference type="GO" id="GO:0000155">
    <property type="term" value="F:phosphorelay sensor kinase activity"/>
    <property type="evidence" value="ECO:0007669"/>
    <property type="project" value="InterPro"/>
</dbReference>
<dbReference type="InterPro" id="IPR025201">
    <property type="entry name" value="KdpD_TM"/>
</dbReference>
<dbReference type="SMART" id="SM00388">
    <property type="entry name" value="HisKA"/>
    <property type="match status" value="1"/>
</dbReference>
<reference evidence="19 20" key="1">
    <citation type="submission" date="2019-02" db="EMBL/GenBank/DDBJ databases">
        <title>Deep-cultivation of Planctomycetes and their phenomic and genomic characterization uncovers novel biology.</title>
        <authorList>
            <person name="Wiegand S."/>
            <person name="Jogler M."/>
            <person name="Boedeker C."/>
            <person name="Pinto D."/>
            <person name="Vollmers J."/>
            <person name="Rivas-Marin E."/>
            <person name="Kohn T."/>
            <person name="Peeters S.H."/>
            <person name="Heuer A."/>
            <person name="Rast P."/>
            <person name="Oberbeckmann S."/>
            <person name="Bunk B."/>
            <person name="Jeske O."/>
            <person name="Meyerdierks A."/>
            <person name="Storesund J.E."/>
            <person name="Kallscheuer N."/>
            <person name="Luecker S."/>
            <person name="Lage O.M."/>
            <person name="Pohl T."/>
            <person name="Merkel B.J."/>
            <person name="Hornburger P."/>
            <person name="Mueller R.-W."/>
            <person name="Bruemmer F."/>
            <person name="Labrenz M."/>
            <person name="Spormann A.M."/>
            <person name="Op den Camp H."/>
            <person name="Overmann J."/>
            <person name="Amann R."/>
            <person name="Jetten M.S.M."/>
            <person name="Mascher T."/>
            <person name="Medema M.H."/>
            <person name="Devos D.P."/>
            <person name="Kaster A.-K."/>
            <person name="Ovreas L."/>
            <person name="Rohde M."/>
            <person name="Galperin M.Y."/>
            <person name="Jogler C."/>
        </authorList>
    </citation>
    <scope>NUCLEOTIDE SEQUENCE [LARGE SCALE GENOMIC DNA]</scope>
    <source>
        <strain evidence="19 20">I41</strain>
    </source>
</reference>
<dbReference type="PROSITE" id="PS50112">
    <property type="entry name" value="PAS"/>
    <property type="match status" value="1"/>
</dbReference>
<dbReference type="OrthoDB" id="3272385at2"/>